<reference evidence="6 7" key="1">
    <citation type="submission" date="2024-09" db="EMBL/GenBank/DDBJ databases">
        <title>The Natural Products Discovery Center: Release of the First 8490 Sequenced Strains for Exploring Actinobacteria Biosynthetic Diversity.</title>
        <authorList>
            <person name="Kalkreuter E."/>
            <person name="Kautsar S.A."/>
            <person name="Yang D."/>
            <person name="Bader C.D."/>
            <person name="Teijaro C.N."/>
            <person name="Fluegel L."/>
            <person name="Davis C.M."/>
            <person name="Simpson J.R."/>
            <person name="Lauterbach L."/>
            <person name="Steele A.D."/>
            <person name="Gui C."/>
            <person name="Meng S."/>
            <person name="Li G."/>
            <person name="Viehrig K."/>
            <person name="Ye F."/>
            <person name="Su P."/>
            <person name="Kiefer A.F."/>
            <person name="Nichols A."/>
            <person name="Cepeda A.J."/>
            <person name="Yan W."/>
            <person name="Fan B."/>
            <person name="Jiang Y."/>
            <person name="Adhikari A."/>
            <person name="Zheng C.-J."/>
            <person name="Schuster L."/>
            <person name="Cowan T.M."/>
            <person name="Smanski M.J."/>
            <person name="Chevrette M.G."/>
            <person name="De Carvalho L.P.S."/>
            <person name="Shen B."/>
        </authorList>
    </citation>
    <scope>NUCLEOTIDE SEQUENCE [LARGE SCALE GENOMIC DNA]</scope>
    <source>
        <strain evidence="6 7">NPDC058584</strain>
    </source>
</reference>
<sequence>MTDETLPERTALYRLYDADDVLLYIGISNSPDFRWRAHLYSDSKKWAPLATRRTDEWFETRSKAEAAEVAAIQAERPRFNGTHNFTQAWFSPTIWTPIRGARKCNVISERIRLEIEAGHWAAGMRVPSGSQIATETGASLSTTAKALRPFIRSGVLSVHGGRGVFVNPYTPDRPDADLRPAA</sequence>
<gene>
    <name evidence="6" type="ORF">ACFWR3_07380</name>
</gene>
<evidence type="ECO:0000259" key="5">
    <source>
        <dbReference type="PROSITE" id="PS50949"/>
    </source>
</evidence>
<dbReference type="InterPro" id="IPR000305">
    <property type="entry name" value="GIY-YIG_endonuc"/>
</dbReference>
<dbReference type="PROSITE" id="PS50164">
    <property type="entry name" value="GIY_YIG"/>
    <property type="match status" value="1"/>
</dbReference>
<dbReference type="InterPro" id="IPR036388">
    <property type="entry name" value="WH-like_DNA-bd_sf"/>
</dbReference>
<dbReference type="SMART" id="SM00345">
    <property type="entry name" value="HTH_GNTR"/>
    <property type="match status" value="1"/>
</dbReference>
<feature type="domain" description="GIY-YIG" evidence="4">
    <location>
        <begin position="8"/>
        <end position="81"/>
    </location>
</feature>
<dbReference type="PROSITE" id="PS50949">
    <property type="entry name" value="HTH_GNTR"/>
    <property type="match status" value="1"/>
</dbReference>
<evidence type="ECO:0000259" key="4">
    <source>
        <dbReference type="PROSITE" id="PS50164"/>
    </source>
</evidence>
<dbReference type="InterPro" id="IPR000524">
    <property type="entry name" value="Tscrpt_reg_HTH_GntR"/>
</dbReference>
<protein>
    <submittedName>
        <fullName evidence="6">GntR family transcriptional regulator</fullName>
    </submittedName>
</protein>
<dbReference type="EMBL" id="JBHXPM010000005">
    <property type="protein sequence ID" value="MFD3955893.1"/>
    <property type="molecule type" value="Genomic_DNA"/>
</dbReference>
<feature type="domain" description="HTH gntR-type" evidence="5">
    <location>
        <begin position="101"/>
        <end position="169"/>
    </location>
</feature>
<accession>A0ABW6DQ07</accession>
<evidence type="ECO:0000313" key="6">
    <source>
        <dbReference type="EMBL" id="MFD3955893.1"/>
    </source>
</evidence>
<dbReference type="Pfam" id="PF00392">
    <property type="entry name" value="GntR"/>
    <property type="match status" value="1"/>
</dbReference>
<dbReference type="RefSeq" id="WP_070203881.1">
    <property type="nucleotide sequence ID" value="NZ_JBHVRE010000013.1"/>
</dbReference>
<dbReference type="SMART" id="SM00465">
    <property type="entry name" value="GIYc"/>
    <property type="match status" value="1"/>
</dbReference>
<evidence type="ECO:0000313" key="7">
    <source>
        <dbReference type="Proteomes" id="UP001598300"/>
    </source>
</evidence>
<organism evidence="6 7">
    <name type="scientific">Streptomyces bacillaris</name>
    <dbReference type="NCBI Taxonomy" id="68179"/>
    <lineage>
        <taxon>Bacteria</taxon>
        <taxon>Bacillati</taxon>
        <taxon>Actinomycetota</taxon>
        <taxon>Actinomycetes</taxon>
        <taxon>Kitasatosporales</taxon>
        <taxon>Streptomycetaceae</taxon>
        <taxon>Streptomyces</taxon>
    </lineage>
</organism>
<keyword evidence="2" id="KW-0238">DNA-binding</keyword>
<name>A0ABW6DQ07_9ACTN</name>
<dbReference type="Gene3D" id="1.10.10.10">
    <property type="entry name" value="Winged helix-like DNA-binding domain superfamily/Winged helix DNA-binding domain"/>
    <property type="match status" value="1"/>
</dbReference>
<comment type="caution">
    <text evidence="6">The sequence shown here is derived from an EMBL/GenBank/DDBJ whole genome shotgun (WGS) entry which is preliminary data.</text>
</comment>
<dbReference type="SUPFAM" id="SSF46785">
    <property type="entry name" value="Winged helix' DNA-binding domain"/>
    <property type="match status" value="1"/>
</dbReference>
<dbReference type="CDD" id="cd00719">
    <property type="entry name" value="GIY-YIG_SF"/>
    <property type="match status" value="1"/>
</dbReference>
<dbReference type="InterPro" id="IPR036390">
    <property type="entry name" value="WH_DNA-bd_sf"/>
</dbReference>
<evidence type="ECO:0000256" key="3">
    <source>
        <dbReference type="ARBA" id="ARBA00023163"/>
    </source>
</evidence>
<dbReference type="Pfam" id="PF01541">
    <property type="entry name" value="GIY-YIG"/>
    <property type="match status" value="1"/>
</dbReference>
<evidence type="ECO:0000256" key="1">
    <source>
        <dbReference type="ARBA" id="ARBA00023015"/>
    </source>
</evidence>
<keyword evidence="7" id="KW-1185">Reference proteome</keyword>
<evidence type="ECO:0000256" key="2">
    <source>
        <dbReference type="ARBA" id="ARBA00023125"/>
    </source>
</evidence>
<dbReference type="Proteomes" id="UP001598300">
    <property type="component" value="Unassembled WGS sequence"/>
</dbReference>
<proteinExistence type="predicted"/>
<keyword evidence="1" id="KW-0805">Transcription regulation</keyword>
<keyword evidence="3" id="KW-0804">Transcription</keyword>